<feature type="domain" description="DNA polymerase III delta N-terminal" evidence="9">
    <location>
        <begin position="31"/>
        <end position="140"/>
    </location>
</feature>
<organism evidence="11 12">
    <name type="scientific">Anaerovorax odorimutans</name>
    <dbReference type="NCBI Taxonomy" id="109327"/>
    <lineage>
        <taxon>Bacteria</taxon>
        <taxon>Bacillati</taxon>
        <taxon>Bacillota</taxon>
        <taxon>Clostridia</taxon>
        <taxon>Peptostreptococcales</taxon>
        <taxon>Anaerovoracaceae</taxon>
        <taxon>Anaerovorax</taxon>
    </lineage>
</organism>
<evidence type="ECO:0000256" key="6">
    <source>
        <dbReference type="ARBA" id="ARBA00022932"/>
    </source>
</evidence>
<evidence type="ECO:0000313" key="11">
    <source>
        <dbReference type="EMBL" id="MCQ4637934.1"/>
    </source>
</evidence>
<dbReference type="Proteomes" id="UP001524502">
    <property type="component" value="Unassembled WGS sequence"/>
</dbReference>
<name>A0ABT1RRV6_9FIRM</name>
<dbReference type="InterPro" id="IPR005790">
    <property type="entry name" value="DNA_polIII_delta"/>
</dbReference>
<dbReference type="RefSeq" id="WP_256133122.1">
    <property type="nucleotide sequence ID" value="NZ_JANFXK010000018.1"/>
</dbReference>
<keyword evidence="3 11" id="KW-0808">Transferase</keyword>
<dbReference type="Gene3D" id="3.40.50.300">
    <property type="entry name" value="P-loop containing nucleotide triphosphate hydrolases"/>
    <property type="match status" value="1"/>
</dbReference>
<dbReference type="PANTHER" id="PTHR34388:SF1">
    <property type="entry name" value="DNA POLYMERASE III SUBUNIT DELTA"/>
    <property type="match status" value="1"/>
</dbReference>
<evidence type="ECO:0000259" key="10">
    <source>
        <dbReference type="Pfam" id="PF21694"/>
    </source>
</evidence>
<dbReference type="SUPFAM" id="SSF52540">
    <property type="entry name" value="P-loop containing nucleoside triphosphate hydrolases"/>
    <property type="match status" value="1"/>
</dbReference>
<dbReference type="InterPro" id="IPR010372">
    <property type="entry name" value="DNA_pol3_delta_N"/>
</dbReference>
<evidence type="ECO:0000256" key="7">
    <source>
        <dbReference type="ARBA" id="ARBA00034754"/>
    </source>
</evidence>
<protein>
    <recommendedName>
        <fullName evidence="2">DNA polymerase III subunit delta</fullName>
        <ecNumber evidence="1">2.7.7.7</ecNumber>
    </recommendedName>
</protein>
<dbReference type="PANTHER" id="PTHR34388">
    <property type="entry name" value="DNA POLYMERASE III SUBUNIT DELTA"/>
    <property type="match status" value="1"/>
</dbReference>
<sequence length="356" mass="40132">MASYQNFKKKEHAFQTIGKDVKAGDIPNLVLLCGEEQYLVHWAADLLLDKYINKACESLDFTRLDPERLTIDSIRESCETLSMMSPRRVVLIPEFPPALGQKLKGFSESDEKELLEYFKDIPETCLLIITAGMPDPKNKKKSKLQTAVGKLGRVYDFGPLSGAQLKSFIMKRFKASGKLCRNSVIDMLIQDSGYGNKEIDYNLYNLENDIKKVIAHSSGDEIVSADVALTISTNLETNVFAMLDAISRNRKDEAYRLLHNLLVSGEGVYRLLALISSQLELILEVKEMREEGMNLSQMQKMLGVHEFRIKKAMSVTEKYSTDGLKRILSKAYEIDGNIKTGLLDQTLALELFVAEI</sequence>
<feature type="domain" description="DNA polymerase III delta subunit-like C-terminal" evidence="10">
    <location>
        <begin position="236"/>
        <end position="355"/>
    </location>
</feature>
<dbReference type="EC" id="2.7.7.7" evidence="1"/>
<dbReference type="NCBIfam" id="TIGR01128">
    <property type="entry name" value="holA"/>
    <property type="match status" value="1"/>
</dbReference>
<keyword evidence="6" id="KW-0239">DNA-directed DNA polymerase</keyword>
<dbReference type="Gene3D" id="1.20.272.10">
    <property type="match status" value="1"/>
</dbReference>
<evidence type="ECO:0000256" key="2">
    <source>
        <dbReference type="ARBA" id="ARBA00017703"/>
    </source>
</evidence>
<dbReference type="Pfam" id="PF21694">
    <property type="entry name" value="DNA_pol3_delta_C"/>
    <property type="match status" value="1"/>
</dbReference>
<dbReference type="GO" id="GO:0003887">
    <property type="term" value="F:DNA-directed DNA polymerase activity"/>
    <property type="evidence" value="ECO:0007669"/>
    <property type="project" value="UniProtKB-EC"/>
</dbReference>
<dbReference type="SUPFAM" id="SSF48019">
    <property type="entry name" value="post-AAA+ oligomerization domain-like"/>
    <property type="match status" value="1"/>
</dbReference>
<dbReference type="InterPro" id="IPR027417">
    <property type="entry name" value="P-loop_NTPase"/>
</dbReference>
<accession>A0ABT1RRV6</accession>
<dbReference type="Pfam" id="PF06144">
    <property type="entry name" value="DNA_pol3_delta"/>
    <property type="match status" value="1"/>
</dbReference>
<evidence type="ECO:0000256" key="1">
    <source>
        <dbReference type="ARBA" id="ARBA00012417"/>
    </source>
</evidence>
<dbReference type="InterPro" id="IPR008921">
    <property type="entry name" value="DNA_pol3_clamp-load_cplx_C"/>
</dbReference>
<dbReference type="InterPro" id="IPR048466">
    <property type="entry name" value="DNA_pol3_delta-like_C"/>
</dbReference>
<dbReference type="EMBL" id="JANFXK010000018">
    <property type="protein sequence ID" value="MCQ4637934.1"/>
    <property type="molecule type" value="Genomic_DNA"/>
</dbReference>
<comment type="caution">
    <text evidence="11">The sequence shown here is derived from an EMBL/GenBank/DDBJ whole genome shotgun (WGS) entry which is preliminary data.</text>
</comment>
<evidence type="ECO:0000259" key="9">
    <source>
        <dbReference type="Pfam" id="PF06144"/>
    </source>
</evidence>
<dbReference type="Gene3D" id="1.10.8.60">
    <property type="match status" value="1"/>
</dbReference>
<proteinExistence type="inferred from homology"/>
<keyword evidence="5" id="KW-0235">DNA replication</keyword>
<evidence type="ECO:0000256" key="8">
    <source>
        <dbReference type="ARBA" id="ARBA00049244"/>
    </source>
</evidence>
<keyword evidence="4 11" id="KW-0548">Nucleotidyltransferase</keyword>
<keyword evidence="12" id="KW-1185">Reference proteome</keyword>
<evidence type="ECO:0000256" key="3">
    <source>
        <dbReference type="ARBA" id="ARBA00022679"/>
    </source>
</evidence>
<reference evidence="11 12" key="1">
    <citation type="submission" date="2022-06" db="EMBL/GenBank/DDBJ databases">
        <title>Isolation of gut microbiota from human fecal samples.</title>
        <authorList>
            <person name="Pamer E.G."/>
            <person name="Barat B."/>
            <person name="Waligurski E."/>
            <person name="Medina S."/>
            <person name="Paddock L."/>
            <person name="Mostad J."/>
        </authorList>
    </citation>
    <scope>NUCLEOTIDE SEQUENCE [LARGE SCALE GENOMIC DNA]</scope>
    <source>
        <strain evidence="11 12">SL.3.17</strain>
    </source>
</reference>
<comment type="similarity">
    <text evidence="7">Belongs to the DNA polymerase HolA subunit family.</text>
</comment>
<comment type="catalytic activity">
    <reaction evidence="8">
        <text>DNA(n) + a 2'-deoxyribonucleoside 5'-triphosphate = DNA(n+1) + diphosphate</text>
        <dbReference type="Rhea" id="RHEA:22508"/>
        <dbReference type="Rhea" id="RHEA-COMP:17339"/>
        <dbReference type="Rhea" id="RHEA-COMP:17340"/>
        <dbReference type="ChEBI" id="CHEBI:33019"/>
        <dbReference type="ChEBI" id="CHEBI:61560"/>
        <dbReference type="ChEBI" id="CHEBI:173112"/>
        <dbReference type="EC" id="2.7.7.7"/>
    </reaction>
</comment>
<evidence type="ECO:0000256" key="5">
    <source>
        <dbReference type="ARBA" id="ARBA00022705"/>
    </source>
</evidence>
<evidence type="ECO:0000313" key="12">
    <source>
        <dbReference type="Proteomes" id="UP001524502"/>
    </source>
</evidence>
<gene>
    <name evidence="11" type="primary">holA</name>
    <name evidence="11" type="ORF">NE619_14455</name>
</gene>
<evidence type="ECO:0000256" key="4">
    <source>
        <dbReference type="ARBA" id="ARBA00022695"/>
    </source>
</evidence>